<feature type="transmembrane region" description="Helical" evidence="14">
    <location>
        <begin position="12"/>
        <end position="34"/>
    </location>
</feature>
<sequence>MRESIRLGRIAGVRVGVNYSVLLIVVILVFGLAFGRFPQVHPGLSTWAYVVAGVVSAVLLMASLLVHELAHAVVAHRNGIEVSGITLWLLGGVAELRGEPRSAGADLRIAVVGPLASLAVGGIFAIAAVVAHAATGPGLGVETLAYLAGINGILAAFNLVPAAPLDGGRVLRAFLWWRRGDRTAAAVTAARAGRVFGYVLIAAGLLQFVVGLGFGGLWLALIGLFLVGAASSEEQQARVNSALHGIRVGEVMTRDPVVADAEQPVQSLIDEIVMTHRFSTYPLVEDGRLAGLVTLNRVRATQPAERSTLRLADIACPPDQIPTAHPDDPLTDLLPRMAGCTDGRAVVLGGGDQVVGLVSPSDISRAMQTSDLRGSHPYGPPRGADVMVPHGRRGPWSS</sequence>
<dbReference type="GO" id="GO:0046872">
    <property type="term" value="F:metal ion binding"/>
    <property type="evidence" value="ECO:0007669"/>
    <property type="project" value="UniProtKB-UniRule"/>
</dbReference>
<keyword evidence="6 14" id="KW-0479">Metal-binding</keyword>
<dbReference type="InterPro" id="IPR016483">
    <property type="entry name" value="UCP006404_Pept_M50_CBS"/>
</dbReference>
<keyword evidence="4 14" id="KW-0645">Protease</keyword>
<comment type="caution">
    <text evidence="14">Lacks conserved residue(s) required for the propagation of feature annotation.</text>
</comment>
<comment type="similarity">
    <text evidence="2 14">Belongs to the peptidase M50B family.</text>
</comment>
<evidence type="ECO:0000256" key="6">
    <source>
        <dbReference type="ARBA" id="ARBA00022723"/>
    </source>
</evidence>
<feature type="transmembrane region" description="Helical" evidence="14">
    <location>
        <begin position="46"/>
        <end position="67"/>
    </location>
</feature>
<dbReference type="Gene3D" id="3.10.580.10">
    <property type="entry name" value="CBS-domain"/>
    <property type="match status" value="1"/>
</dbReference>
<evidence type="ECO:0000256" key="9">
    <source>
        <dbReference type="ARBA" id="ARBA00022833"/>
    </source>
</evidence>
<feature type="binding site" evidence="16">
    <location>
        <position position="67"/>
    </location>
    <ligand>
        <name>Zn(2+)</name>
        <dbReference type="ChEBI" id="CHEBI:29105"/>
        <note>catalytic</note>
    </ligand>
</feature>
<evidence type="ECO:0000256" key="2">
    <source>
        <dbReference type="ARBA" id="ARBA00007931"/>
    </source>
</evidence>
<dbReference type="GO" id="GO:0005886">
    <property type="term" value="C:plasma membrane"/>
    <property type="evidence" value="ECO:0007669"/>
    <property type="project" value="UniProtKB-SubCell"/>
</dbReference>
<evidence type="ECO:0000256" key="7">
    <source>
        <dbReference type="ARBA" id="ARBA00022737"/>
    </source>
</evidence>
<evidence type="ECO:0000256" key="8">
    <source>
        <dbReference type="ARBA" id="ARBA00022801"/>
    </source>
</evidence>
<dbReference type="Pfam" id="PF00571">
    <property type="entry name" value="CBS"/>
    <property type="match status" value="2"/>
</dbReference>
<evidence type="ECO:0000256" key="14">
    <source>
        <dbReference type="PIRNR" id="PIRNR006404"/>
    </source>
</evidence>
<dbReference type="Pfam" id="PF02163">
    <property type="entry name" value="Peptidase_M50"/>
    <property type="match status" value="1"/>
</dbReference>
<feature type="active site" evidence="15">
    <location>
        <position position="68"/>
    </location>
</feature>
<keyword evidence="12 17" id="KW-0129">CBS domain</keyword>
<keyword evidence="9 14" id="KW-0862">Zinc</keyword>
<evidence type="ECO:0000256" key="5">
    <source>
        <dbReference type="ARBA" id="ARBA00022692"/>
    </source>
</evidence>
<feature type="domain" description="CBS" evidence="19">
    <location>
        <begin position="252"/>
        <end position="308"/>
    </location>
</feature>
<evidence type="ECO:0000256" key="12">
    <source>
        <dbReference type="ARBA" id="ARBA00023122"/>
    </source>
</evidence>
<dbReference type="SMART" id="SM00116">
    <property type="entry name" value="CBS"/>
    <property type="match status" value="2"/>
</dbReference>
<dbReference type="InterPro" id="IPR008915">
    <property type="entry name" value="Peptidase_M50"/>
</dbReference>
<dbReference type="EMBL" id="FZOR01000019">
    <property type="protein sequence ID" value="SNT20017.1"/>
    <property type="molecule type" value="Genomic_DNA"/>
</dbReference>
<dbReference type="OrthoDB" id="9781963at2"/>
<keyword evidence="3" id="KW-1003">Cell membrane</keyword>
<organism evidence="20 21">
    <name type="scientific">Actinomadura meyerae</name>
    <dbReference type="NCBI Taxonomy" id="240840"/>
    <lineage>
        <taxon>Bacteria</taxon>
        <taxon>Bacillati</taxon>
        <taxon>Actinomycetota</taxon>
        <taxon>Actinomycetes</taxon>
        <taxon>Streptosporangiales</taxon>
        <taxon>Thermomonosporaceae</taxon>
        <taxon>Actinomadura</taxon>
    </lineage>
</organism>
<keyword evidence="11 14" id="KW-0482">Metalloprotease</keyword>
<keyword evidence="8 14" id="KW-0378">Hydrolase</keyword>
<dbReference type="InterPro" id="IPR046342">
    <property type="entry name" value="CBS_dom_sf"/>
</dbReference>
<protein>
    <recommendedName>
        <fullName evidence="14">Zinc metalloprotease</fullName>
    </recommendedName>
</protein>
<dbReference type="CDD" id="cd06164">
    <property type="entry name" value="S2P-M50_SpoIVFB_CBS"/>
    <property type="match status" value="1"/>
</dbReference>
<feature type="transmembrane region" description="Helical" evidence="14">
    <location>
        <begin position="143"/>
        <end position="163"/>
    </location>
</feature>
<feature type="domain" description="CBS" evidence="19">
    <location>
        <begin position="316"/>
        <end position="378"/>
    </location>
</feature>
<comment type="cofactor">
    <cofactor evidence="14 16">
        <name>Zn(2+)</name>
        <dbReference type="ChEBI" id="CHEBI:29105"/>
    </cofactor>
    <text evidence="14 16">Binds 1 zinc ion per subunit.</text>
</comment>
<evidence type="ECO:0000313" key="21">
    <source>
        <dbReference type="Proteomes" id="UP000198318"/>
    </source>
</evidence>
<dbReference type="Proteomes" id="UP000198318">
    <property type="component" value="Unassembled WGS sequence"/>
</dbReference>
<dbReference type="AlphaFoldDB" id="A0A239KNQ5"/>
<evidence type="ECO:0000256" key="15">
    <source>
        <dbReference type="PIRSR" id="PIRSR006404-1"/>
    </source>
</evidence>
<accession>A0A239KNQ5</accession>
<name>A0A239KNQ5_9ACTN</name>
<keyword evidence="5 14" id="KW-0812">Transmembrane</keyword>
<feature type="region of interest" description="Disordered" evidence="18">
    <location>
        <begin position="370"/>
        <end position="398"/>
    </location>
</feature>
<keyword evidence="21" id="KW-1185">Reference proteome</keyword>
<evidence type="ECO:0000313" key="20">
    <source>
        <dbReference type="EMBL" id="SNT20017.1"/>
    </source>
</evidence>
<dbReference type="GO" id="GO:0008237">
    <property type="term" value="F:metallopeptidase activity"/>
    <property type="evidence" value="ECO:0007669"/>
    <property type="project" value="UniProtKB-UniRule"/>
</dbReference>
<evidence type="ECO:0000256" key="18">
    <source>
        <dbReference type="SAM" id="MobiDB-lite"/>
    </source>
</evidence>
<feature type="transmembrane region" description="Helical" evidence="14">
    <location>
        <begin position="107"/>
        <end position="131"/>
    </location>
</feature>
<proteinExistence type="inferred from homology"/>
<feature type="binding site" evidence="16">
    <location>
        <position position="71"/>
    </location>
    <ligand>
        <name>Zn(2+)</name>
        <dbReference type="ChEBI" id="CHEBI:29105"/>
        <note>catalytic</note>
    </ligand>
</feature>
<keyword evidence="10 14" id="KW-1133">Transmembrane helix</keyword>
<evidence type="ECO:0000256" key="4">
    <source>
        <dbReference type="ARBA" id="ARBA00022670"/>
    </source>
</evidence>
<comment type="subcellular location">
    <subcellularLocation>
        <location evidence="1">Cell membrane</location>
        <topology evidence="1">Multi-pass membrane protein</topology>
    </subcellularLocation>
</comment>
<gene>
    <name evidence="20" type="ORF">SAMN05443665_101917</name>
</gene>
<evidence type="ECO:0000256" key="13">
    <source>
        <dbReference type="ARBA" id="ARBA00023136"/>
    </source>
</evidence>
<evidence type="ECO:0000256" key="3">
    <source>
        <dbReference type="ARBA" id="ARBA00022475"/>
    </source>
</evidence>
<evidence type="ECO:0000259" key="19">
    <source>
        <dbReference type="PROSITE" id="PS51371"/>
    </source>
</evidence>
<dbReference type="PANTHER" id="PTHR39188">
    <property type="entry name" value="MEMBRANE-ASSOCIATED ZINC METALLOPROTEASE M50B"/>
    <property type="match status" value="1"/>
</dbReference>
<dbReference type="InterPro" id="IPR000644">
    <property type="entry name" value="CBS_dom"/>
</dbReference>
<evidence type="ECO:0000256" key="16">
    <source>
        <dbReference type="PIRSR" id="PIRSR006404-2"/>
    </source>
</evidence>
<dbReference type="PANTHER" id="PTHR39188:SF3">
    <property type="entry name" value="STAGE IV SPORULATION PROTEIN FB"/>
    <property type="match status" value="1"/>
</dbReference>
<feature type="binding site" evidence="16">
    <location>
        <position position="166"/>
    </location>
    <ligand>
        <name>Zn(2+)</name>
        <dbReference type="ChEBI" id="CHEBI:29105"/>
        <note>catalytic</note>
    </ligand>
</feature>
<evidence type="ECO:0000256" key="17">
    <source>
        <dbReference type="PROSITE-ProRule" id="PRU00703"/>
    </source>
</evidence>
<dbReference type="PROSITE" id="PS51371">
    <property type="entry name" value="CBS"/>
    <property type="match status" value="2"/>
</dbReference>
<dbReference type="PIRSF" id="PIRSF006404">
    <property type="entry name" value="UCP006404_Pept_M50_CBS"/>
    <property type="match status" value="1"/>
</dbReference>
<evidence type="ECO:0000256" key="1">
    <source>
        <dbReference type="ARBA" id="ARBA00004651"/>
    </source>
</evidence>
<keyword evidence="7" id="KW-0677">Repeat</keyword>
<reference evidence="20 21" key="1">
    <citation type="submission" date="2017-06" db="EMBL/GenBank/DDBJ databases">
        <authorList>
            <person name="Kim H.J."/>
            <person name="Triplett B.A."/>
        </authorList>
    </citation>
    <scope>NUCLEOTIDE SEQUENCE [LARGE SCALE GENOMIC DNA]</scope>
    <source>
        <strain evidence="20 21">DSM 44715</strain>
    </source>
</reference>
<dbReference type="SUPFAM" id="SSF54631">
    <property type="entry name" value="CBS-domain pair"/>
    <property type="match status" value="1"/>
</dbReference>
<evidence type="ECO:0000256" key="11">
    <source>
        <dbReference type="ARBA" id="ARBA00023049"/>
    </source>
</evidence>
<dbReference type="GO" id="GO:0006508">
    <property type="term" value="P:proteolysis"/>
    <property type="evidence" value="ECO:0007669"/>
    <property type="project" value="UniProtKB-KW"/>
</dbReference>
<evidence type="ECO:0000256" key="10">
    <source>
        <dbReference type="ARBA" id="ARBA00022989"/>
    </source>
</evidence>
<keyword evidence="13 14" id="KW-0472">Membrane</keyword>
<dbReference type="RefSeq" id="WP_089327609.1">
    <property type="nucleotide sequence ID" value="NZ_FZOR01000019.1"/>
</dbReference>